<name>A0ABX4NPX4_9LEPT</name>
<reference evidence="1 2" key="1">
    <citation type="submission" date="2017-07" db="EMBL/GenBank/DDBJ databases">
        <title>Leptospira spp. isolated from tropical soils.</title>
        <authorList>
            <person name="Thibeaux R."/>
            <person name="Iraola G."/>
            <person name="Ferres I."/>
            <person name="Bierque E."/>
            <person name="Girault D."/>
            <person name="Soupe-Gilbert M.-E."/>
            <person name="Picardeau M."/>
            <person name="Goarant C."/>
        </authorList>
    </citation>
    <scope>NUCLEOTIDE SEQUENCE [LARGE SCALE GENOMIC DNA]</scope>
    <source>
        <strain evidence="1 2">FH4-C-A1</strain>
    </source>
</reference>
<sequence length="161" mass="17379">MIQKMNMIPSLVIFISVWSVLFCVPKSDSSDADSLAMFANTIQRQAFCDSPGAIRIGANPECFHPVGTKMILNGNSGATISSSTITAGTPLKCVSEDGGSGSWYDYDANKVELKQSLSAVTSDFLSYFPIRLINYPAGRSFACVPESTTLFRGFQKIDSIP</sequence>
<protein>
    <recommendedName>
        <fullName evidence="3">Secreted protein</fullName>
    </recommendedName>
</protein>
<gene>
    <name evidence="1" type="ORF">CH367_01220</name>
</gene>
<evidence type="ECO:0000313" key="2">
    <source>
        <dbReference type="Proteomes" id="UP000231879"/>
    </source>
</evidence>
<comment type="caution">
    <text evidence="1">The sequence shown here is derived from an EMBL/GenBank/DDBJ whole genome shotgun (WGS) entry which is preliminary data.</text>
</comment>
<keyword evidence="2" id="KW-1185">Reference proteome</keyword>
<accession>A0ABX4NPX4</accession>
<organism evidence="1 2">
    <name type="scientific">Leptospira barantonii</name>
    <dbReference type="NCBI Taxonomy" id="2023184"/>
    <lineage>
        <taxon>Bacteria</taxon>
        <taxon>Pseudomonadati</taxon>
        <taxon>Spirochaetota</taxon>
        <taxon>Spirochaetia</taxon>
        <taxon>Leptospirales</taxon>
        <taxon>Leptospiraceae</taxon>
        <taxon>Leptospira</taxon>
    </lineage>
</organism>
<evidence type="ECO:0000313" key="1">
    <source>
        <dbReference type="EMBL" id="PJZ58702.1"/>
    </source>
</evidence>
<dbReference type="EMBL" id="NPDS01000001">
    <property type="protein sequence ID" value="PJZ58702.1"/>
    <property type="molecule type" value="Genomic_DNA"/>
</dbReference>
<evidence type="ECO:0008006" key="3">
    <source>
        <dbReference type="Google" id="ProtNLM"/>
    </source>
</evidence>
<proteinExistence type="predicted"/>
<dbReference type="Proteomes" id="UP000231879">
    <property type="component" value="Unassembled WGS sequence"/>
</dbReference>